<sequence>MLLSCRRAKMVSRRTGGEREKPYCRRRKKKTRYPTNQPNLIKRRRISMKKQMKTLAATTLALTITLGGGLVATHYANAATTAAAEPTSQTQADSPVQNGKPFGGKRGAGDFGRSLHGVGSSEELATLLGMTQDELHEALKSGKTIAAIAGEKNVSVQSVVDLIVRTETARLDQLLADGKLTQEQYDARKAELADRATKRVNGELAGKGGFPGGDRGGNGGRHGSSEELATLLGMTQDELHEALQSGKTLAAIAGEKNVAVQSVVDLIVQTETAQLDQLLADGKLTQEQYDARKAELADRATKRVNGELAGKGGFPGGDRGGKGKGGPRGTDTNADGTNATAAAEA</sequence>
<organism evidence="3 4">
    <name type="scientific">Paenibacillus flagellatus</name>
    <dbReference type="NCBI Taxonomy" id="2211139"/>
    <lineage>
        <taxon>Bacteria</taxon>
        <taxon>Bacillati</taxon>
        <taxon>Bacillota</taxon>
        <taxon>Bacilli</taxon>
        <taxon>Bacillales</taxon>
        <taxon>Paenibacillaceae</taxon>
        <taxon>Paenibacillus</taxon>
    </lineage>
</organism>
<reference evidence="3 4" key="1">
    <citation type="submission" date="2018-05" db="EMBL/GenBank/DDBJ databases">
        <title>Paenibacillus flagellatus sp. nov., isolated from selenium mineral soil.</title>
        <authorList>
            <person name="Dai X."/>
        </authorList>
    </citation>
    <scope>NUCLEOTIDE SEQUENCE [LARGE SCALE GENOMIC DNA]</scope>
    <source>
        <strain evidence="3 4">DXL2</strain>
    </source>
</reference>
<feature type="compositionally biased region" description="Basic residues" evidence="1">
    <location>
        <begin position="1"/>
        <end position="12"/>
    </location>
</feature>
<dbReference type="EMBL" id="QJVJ01000007">
    <property type="protein sequence ID" value="PYI53384.1"/>
    <property type="molecule type" value="Genomic_DNA"/>
</dbReference>
<feature type="compositionally biased region" description="Low complexity" evidence="1">
    <location>
        <begin position="329"/>
        <end position="345"/>
    </location>
</feature>
<name>A0A2V5K640_9BACL</name>
<feature type="region of interest" description="Disordered" evidence="1">
    <location>
        <begin position="202"/>
        <end position="225"/>
    </location>
</feature>
<gene>
    <name evidence="3" type="ORF">DLM86_16505</name>
</gene>
<dbReference type="Pfam" id="PF09851">
    <property type="entry name" value="SHOCT"/>
    <property type="match status" value="2"/>
</dbReference>
<evidence type="ECO:0000313" key="4">
    <source>
        <dbReference type="Proteomes" id="UP000247476"/>
    </source>
</evidence>
<comment type="caution">
    <text evidence="3">The sequence shown here is derived from an EMBL/GenBank/DDBJ whole genome shotgun (WGS) entry which is preliminary data.</text>
</comment>
<accession>A0A2V5K640</accession>
<feature type="domain" description="SHOCT" evidence="2">
    <location>
        <begin position="169"/>
        <end position="192"/>
    </location>
</feature>
<feature type="region of interest" description="Disordered" evidence="1">
    <location>
        <begin position="302"/>
        <end position="345"/>
    </location>
</feature>
<feature type="region of interest" description="Disordered" evidence="1">
    <location>
        <begin position="82"/>
        <end position="115"/>
    </location>
</feature>
<proteinExistence type="predicted"/>
<feature type="compositionally biased region" description="Gly residues" evidence="1">
    <location>
        <begin position="205"/>
        <end position="222"/>
    </location>
</feature>
<evidence type="ECO:0000256" key="1">
    <source>
        <dbReference type="SAM" id="MobiDB-lite"/>
    </source>
</evidence>
<feature type="compositionally biased region" description="Low complexity" evidence="1">
    <location>
        <begin position="82"/>
        <end position="92"/>
    </location>
</feature>
<dbReference type="Proteomes" id="UP000247476">
    <property type="component" value="Unassembled WGS sequence"/>
</dbReference>
<dbReference type="InterPro" id="IPR018649">
    <property type="entry name" value="SHOCT"/>
</dbReference>
<evidence type="ECO:0000259" key="2">
    <source>
        <dbReference type="Pfam" id="PF09851"/>
    </source>
</evidence>
<feature type="compositionally biased region" description="Gly residues" evidence="1">
    <location>
        <begin position="309"/>
        <end position="328"/>
    </location>
</feature>
<evidence type="ECO:0000313" key="3">
    <source>
        <dbReference type="EMBL" id="PYI53384.1"/>
    </source>
</evidence>
<dbReference type="AlphaFoldDB" id="A0A2V5K640"/>
<feature type="compositionally biased region" description="Gly residues" evidence="1">
    <location>
        <begin position="101"/>
        <end position="110"/>
    </location>
</feature>
<feature type="region of interest" description="Disordered" evidence="1">
    <location>
        <begin position="1"/>
        <end position="31"/>
    </location>
</feature>
<keyword evidence="4" id="KW-1185">Reference proteome</keyword>
<protein>
    <recommendedName>
        <fullName evidence="2">SHOCT domain-containing protein</fullName>
    </recommendedName>
</protein>
<feature type="domain" description="SHOCT" evidence="2">
    <location>
        <begin position="273"/>
        <end position="296"/>
    </location>
</feature>